<evidence type="ECO:0000313" key="3">
    <source>
        <dbReference type="Proteomes" id="UP000789901"/>
    </source>
</evidence>
<proteinExistence type="predicted"/>
<evidence type="ECO:0000256" key="1">
    <source>
        <dbReference type="SAM" id="MobiDB-lite"/>
    </source>
</evidence>
<protein>
    <submittedName>
        <fullName evidence="2">38824_t:CDS:1</fullName>
    </submittedName>
</protein>
<gene>
    <name evidence="2" type="ORF">GMARGA_LOCUS15115</name>
</gene>
<dbReference type="Proteomes" id="UP000789901">
    <property type="component" value="Unassembled WGS sequence"/>
</dbReference>
<organism evidence="2 3">
    <name type="scientific">Gigaspora margarita</name>
    <dbReference type="NCBI Taxonomy" id="4874"/>
    <lineage>
        <taxon>Eukaryota</taxon>
        <taxon>Fungi</taxon>
        <taxon>Fungi incertae sedis</taxon>
        <taxon>Mucoromycota</taxon>
        <taxon>Glomeromycotina</taxon>
        <taxon>Glomeromycetes</taxon>
        <taxon>Diversisporales</taxon>
        <taxon>Gigasporaceae</taxon>
        <taxon>Gigaspora</taxon>
    </lineage>
</organism>
<accession>A0ABN7V7E4</accession>
<dbReference type="EMBL" id="CAJVQB010010280">
    <property type="protein sequence ID" value="CAG8738373.1"/>
    <property type="molecule type" value="Genomic_DNA"/>
</dbReference>
<reference evidence="2 3" key="1">
    <citation type="submission" date="2021-06" db="EMBL/GenBank/DDBJ databases">
        <authorList>
            <person name="Kallberg Y."/>
            <person name="Tangrot J."/>
            <person name="Rosling A."/>
        </authorList>
    </citation>
    <scope>NUCLEOTIDE SEQUENCE [LARGE SCALE GENOMIC DNA]</scope>
    <source>
        <strain evidence="2 3">120-4 pot B 10/14</strain>
    </source>
</reference>
<feature type="compositionally biased region" description="Polar residues" evidence="1">
    <location>
        <begin position="90"/>
        <end position="110"/>
    </location>
</feature>
<name>A0ABN7V7E4_GIGMA</name>
<feature type="region of interest" description="Disordered" evidence="1">
    <location>
        <begin position="80"/>
        <end position="129"/>
    </location>
</feature>
<keyword evidence="3" id="KW-1185">Reference proteome</keyword>
<sequence length="335" mass="37919">MSDPVEYEKEAKGTLQIAEAITNGVISTINTENAIHQYHLRSMIPVKKVDRKSDEENTQLGNSFGYIPINESDVILQKHKNPKKEKLKSNESPSSPSIQLSKQSTQSIPTDIKDNNMNDGGCTKNQETGNNNRIIQQQSLQHNVGSSSVSTNDIRDLPVTSKEFGDNKPSVVHIIEDNLEDLGWEMVMHKVETYREQLKETKYGFDLDSITMIRKNDLSEVEHTFRNVVPLLDATIGKDGYFWVKYGEQSLEATARRRNKERDPNDRARIGFKVDAAIEYQNLSWTPVIGCLEVSGGLPRCPRSKEWDTTLKLGLELRDLWAIAEDQLKDTKGTN</sequence>
<feature type="compositionally biased region" description="Polar residues" evidence="1">
    <location>
        <begin position="117"/>
        <end position="129"/>
    </location>
</feature>
<comment type="caution">
    <text evidence="2">The sequence shown here is derived from an EMBL/GenBank/DDBJ whole genome shotgun (WGS) entry which is preliminary data.</text>
</comment>
<evidence type="ECO:0000313" key="2">
    <source>
        <dbReference type="EMBL" id="CAG8738373.1"/>
    </source>
</evidence>